<protein>
    <submittedName>
        <fullName evidence="2">Kinase-like protein</fullName>
    </submittedName>
</protein>
<keyword evidence="2" id="KW-0418">Kinase</keyword>
<dbReference type="AlphaFoldDB" id="A0A6A5TZ92"/>
<keyword evidence="2" id="KW-0808">Transferase</keyword>
<sequence length="497" mass="56665">MAVTTFQKLRKALEPADASSGQFLPLDVLEETITEDVIRAQLSFTSRMFRSGLAKEILQHAKKVFAILVLIDWPSAIEAVFAEGLTDEHLPLEQKRGGDDGPGSTPSKAFRSILDWGGDFKVIEFLDKQWLVLAPVLDATDKHIVLHKRCPLPFKEEQTTIKHNGEIIIYRTKIHPAHYSASQETGTDYHIAIKQFLGKHHEAFKKEKKNLGDIKSLRHPHLIHHLATYERRYEADISKNSNHYYVIFPWADGGDVREFWRQRDTGDRTPQLMLWSFQQMLGVTSALVALHGLNCRHGDLKPENLLHFHEGEEGTMKIADLGVSRVHDKGTLDRDPGTMTRATTPSYEAPEVILPQDKARARRYDVWSLGCIFLEFTVWLLYGNEAVEAFEKARTGPPVIPEPKPYYKVIDGKPEVHPLVTKALDSLHQDRRCLNDTAFEDLLNLIRGRCLLVDVLRRDSAEELHAKLEKIVRRAEEDPSYLFHDVGSPARQLQDVF</sequence>
<name>A0A6A5TZ92_9PLEO</name>
<dbReference type="EMBL" id="ML976988">
    <property type="protein sequence ID" value="KAF1957935.1"/>
    <property type="molecule type" value="Genomic_DNA"/>
</dbReference>
<dbReference type="InterPro" id="IPR000719">
    <property type="entry name" value="Prot_kinase_dom"/>
</dbReference>
<feature type="domain" description="Protein kinase" evidence="1">
    <location>
        <begin position="155"/>
        <end position="468"/>
    </location>
</feature>
<gene>
    <name evidence="2" type="ORF">CC80DRAFT_470051</name>
</gene>
<dbReference type="PANTHER" id="PTHR24359">
    <property type="entry name" value="SERINE/THREONINE-PROTEIN KINASE SBK1"/>
    <property type="match status" value="1"/>
</dbReference>
<reference evidence="2" key="1">
    <citation type="journal article" date="2020" name="Stud. Mycol.">
        <title>101 Dothideomycetes genomes: a test case for predicting lifestyles and emergence of pathogens.</title>
        <authorList>
            <person name="Haridas S."/>
            <person name="Albert R."/>
            <person name="Binder M."/>
            <person name="Bloem J."/>
            <person name="Labutti K."/>
            <person name="Salamov A."/>
            <person name="Andreopoulos B."/>
            <person name="Baker S."/>
            <person name="Barry K."/>
            <person name="Bills G."/>
            <person name="Bluhm B."/>
            <person name="Cannon C."/>
            <person name="Castanera R."/>
            <person name="Culley D."/>
            <person name="Daum C."/>
            <person name="Ezra D."/>
            <person name="Gonzalez J."/>
            <person name="Henrissat B."/>
            <person name="Kuo A."/>
            <person name="Liang C."/>
            <person name="Lipzen A."/>
            <person name="Lutzoni F."/>
            <person name="Magnuson J."/>
            <person name="Mondo S."/>
            <person name="Nolan M."/>
            <person name="Ohm R."/>
            <person name="Pangilinan J."/>
            <person name="Park H.-J."/>
            <person name="Ramirez L."/>
            <person name="Alfaro M."/>
            <person name="Sun H."/>
            <person name="Tritt A."/>
            <person name="Yoshinaga Y."/>
            <person name="Zwiers L.-H."/>
            <person name="Turgeon B."/>
            <person name="Goodwin S."/>
            <person name="Spatafora J."/>
            <person name="Crous P."/>
            <person name="Grigoriev I."/>
        </authorList>
    </citation>
    <scope>NUCLEOTIDE SEQUENCE</scope>
    <source>
        <strain evidence="2">CBS 675.92</strain>
    </source>
</reference>
<accession>A0A6A5TZ92</accession>
<dbReference type="InterPro" id="IPR011009">
    <property type="entry name" value="Kinase-like_dom_sf"/>
</dbReference>
<dbReference type="GO" id="GO:0004674">
    <property type="term" value="F:protein serine/threonine kinase activity"/>
    <property type="evidence" value="ECO:0007669"/>
    <property type="project" value="TreeGrafter"/>
</dbReference>
<dbReference type="OrthoDB" id="4062651at2759"/>
<dbReference type="PROSITE" id="PS50011">
    <property type="entry name" value="PROTEIN_KINASE_DOM"/>
    <property type="match status" value="1"/>
</dbReference>
<evidence type="ECO:0000313" key="2">
    <source>
        <dbReference type="EMBL" id="KAF1957935.1"/>
    </source>
</evidence>
<dbReference type="SMART" id="SM00220">
    <property type="entry name" value="S_TKc"/>
    <property type="match status" value="1"/>
</dbReference>
<evidence type="ECO:0000259" key="1">
    <source>
        <dbReference type="PROSITE" id="PS50011"/>
    </source>
</evidence>
<evidence type="ECO:0000313" key="3">
    <source>
        <dbReference type="Proteomes" id="UP000800035"/>
    </source>
</evidence>
<dbReference type="Pfam" id="PF00069">
    <property type="entry name" value="Pkinase"/>
    <property type="match status" value="1"/>
</dbReference>
<keyword evidence="3" id="KW-1185">Reference proteome</keyword>
<dbReference type="CDD" id="cd00180">
    <property type="entry name" value="PKc"/>
    <property type="match status" value="1"/>
</dbReference>
<dbReference type="GO" id="GO:0005524">
    <property type="term" value="F:ATP binding"/>
    <property type="evidence" value="ECO:0007669"/>
    <property type="project" value="InterPro"/>
</dbReference>
<dbReference type="SUPFAM" id="SSF56112">
    <property type="entry name" value="Protein kinase-like (PK-like)"/>
    <property type="match status" value="1"/>
</dbReference>
<proteinExistence type="predicted"/>
<dbReference type="Proteomes" id="UP000800035">
    <property type="component" value="Unassembled WGS sequence"/>
</dbReference>
<organism evidence="2 3">
    <name type="scientific">Byssothecium circinans</name>
    <dbReference type="NCBI Taxonomy" id="147558"/>
    <lineage>
        <taxon>Eukaryota</taxon>
        <taxon>Fungi</taxon>
        <taxon>Dikarya</taxon>
        <taxon>Ascomycota</taxon>
        <taxon>Pezizomycotina</taxon>
        <taxon>Dothideomycetes</taxon>
        <taxon>Pleosporomycetidae</taxon>
        <taxon>Pleosporales</taxon>
        <taxon>Massarineae</taxon>
        <taxon>Massarinaceae</taxon>
        <taxon>Byssothecium</taxon>
    </lineage>
</organism>
<dbReference type="PANTHER" id="PTHR24359:SF1">
    <property type="entry name" value="INHIBITOR OF NUCLEAR FACTOR KAPPA-B KINASE EPSILON SUBUNIT HOMOLOG 1-RELATED"/>
    <property type="match status" value="1"/>
</dbReference>
<dbReference type="Gene3D" id="1.10.510.10">
    <property type="entry name" value="Transferase(Phosphotransferase) domain 1"/>
    <property type="match status" value="1"/>
</dbReference>